<proteinExistence type="predicted"/>
<dbReference type="InterPro" id="IPR011990">
    <property type="entry name" value="TPR-like_helical_dom_sf"/>
</dbReference>
<sequence>MSLRMLRITIIITIFLFSICVFLPVLSRCSIQDEDAKDYKQAYNLILEEKWEEASKTMTQFIQKYSRSTWVDDARFWQCYTKEKLDHPL</sequence>
<comment type="caution">
    <text evidence="1">The sequence shown here is derived from an EMBL/GenBank/DDBJ whole genome shotgun (WGS) entry which is preliminary data.</text>
</comment>
<name>X1VDW6_9ZZZZ</name>
<reference evidence="1" key="1">
    <citation type="journal article" date="2014" name="Front. Microbiol.">
        <title>High frequency of phylogenetically diverse reductive dehalogenase-homologous genes in deep subseafloor sedimentary metagenomes.</title>
        <authorList>
            <person name="Kawai M."/>
            <person name="Futagami T."/>
            <person name="Toyoda A."/>
            <person name="Takaki Y."/>
            <person name="Nishi S."/>
            <person name="Hori S."/>
            <person name="Arai W."/>
            <person name="Tsubouchi T."/>
            <person name="Morono Y."/>
            <person name="Uchiyama I."/>
            <person name="Ito T."/>
            <person name="Fujiyama A."/>
            <person name="Inagaki F."/>
            <person name="Takami H."/>
        </authorList>
    </citation>
    <scope>NUCLEOTIDE SEQUENCE</scope>
    <source>
        <strain evidence="1">Expedition CK06-06</strain>
    </source>
</reference>
<dbReference type="AlphaFoldDB" id="X1VDW6"/>
<dbReference type="Gene3D" id="1.25.40.10">
    <property type="entry name" value="Tetratricopeptide repeat domain"/>
    <property type="match status" value="1"/>
</dbReference>
<protein>
    <recommendedName>
        <fullName evidence="2">Outer membrane lipoprotein BamD-like domain-containing protein</fullName>
    </recommendedName>
</protein>
<organism evidence="1">
    <name type="scientific">marine sediment metagenome</name>
    <dbReference type="NCBI Taxonomy" id="412755"/>
    <lineage>
        <taxon>unclassified sequences</taxon>
        <taxon>metagenomes</taxon>
        <taxon>ecological metagenomes</taxon>
    </lineage>
</organism>
<evidence type="ECO:0008006" key="2">
    <source>
        <dbReference type="Google" id="ProtNLM"/>
    </source>
</evidence>
<gene>
    <name evidence="1" type="ORF">S12H4_46424</name>
</gene>
<dbReference type="EMBL" id="BARW01028806">
    <property type="protein sequence ID" value="GAJ15802.1"/>
    <property type="molecule type" value="Genomic_DNA"/>
</dbReference>
<feature type="non-terminal residue" evidence="1">
    <location>
        <position position="89"/>
    </location>
</feature>
<evidence type="ECO:0000313" key="1">
    <source>
        <dbReference type="EMBL" id="GAJ15802.1"/>
    </source>
</evidence>
<accession>X1VDW6</accession>